<sequence length="142" mass="16119">MNLLRCIYATSQYQSVPVRSIEWPQTPIRRSSVSYSLRPSTPQLTQYLGPRDSPTSHSIEEQDNDIAKNLRELKYPWAYEREFAILRALVVAKHSGLLTGSSFQEKVWAEARKAVDSVVINGNLAPPITAAQMSNKWGDWKN</sequence>
<comment type="caution">
    <text evidence="1">The sequence shown here is derived from an EMBL/GenBank/DDBJ whole genome shotgun (WGS) entry which is preliminary data.</text>
</comment>
<organism evidence="1 2">
    <name type="scientific">Golovinomyces cichoracearum</name>
    <dbReference type="NCBI Taxonomy" id="62708"/>
    <lineage>
        <taxon>Eukaryota</taxon>
        <taxon>Fungi</taxon>
        <taxon>Dikarya</taxon>
        <taxon>Ascomycota</taxon>
        <taxon>Pezizomycotina</taxon>
        <taxon>Leotiomycetes</taxon>
        <taxon>Erysiphales</taxon>
        <taxon>Erysiphaceae</taxon>
        <taxon>Golovinomyces</taxon>
    </lineage>
</organism>
<dbReference type="AlphaFoldDB" id="A0A420J0B8"/>
<name>A0A420J0B8_9PEZI</name>
<protein>
    <submittedName>
        <fullName evidence="1">Uncharacterized protein</fullName>
    </submittedName>
</protein>
<accession>A0A420J0B8</accession>
<gene>
    <name evidence="1" type="ORF">GcC1_038009</name>
</gene>
<dbReference type="Proteomes" id="UP000285405">
    <property type="component" value="Unassembled WGS sequence"/>
</dbReference>
<evidence type="ECO:0000313" key="2">
    <source>
        <dbReference type="Proteomes" id="UP000285405"/>
    </source>
</evidence>
<reference evidence="1 2" key="1">
    <citation type="journal article" date="2018" name="BMC Genomics">
        <title>Comparative genome analyses reveal sequence features reflecting distinct modes of host-adaptation between dicot and monocot powdery mildew.</title>
        <authorList>
            <person name="Wu Y."/>
            <person name="Ma X."/>
            <person name="Pan Z."/>
            <person name="Kale S.D."/>
            <person name="Song Y."/>
            <person name="King H."/>
            <person name="Zhang Q."/>
            <person name="Presley C."/>
            <person name="Deng X."/>
            <person name="Wei C.I."/>
            <person name="Xiao S."/>
        </authorList>
    </citation>
    <scope>NUCLEOTIDE SEQUENCE [LARGE SCALE GENOMIC DNA]</scope>
    <source>
        <strain evidence="1">UCSC1</strain>
    </source>
</reference>
<proteinExistence type="predicted"/>
<dbReference type="EMBL" id="MCBR01003857">
    <property type="protein sequence ID" value="RKF80257.1"/>
    <property type="molecule type" value="Genomic_DNA"/>
</dbReference>
<evidence type="ECO:0000313" key="1">
    <source>
        <dbReference type="EMBL" id="RKF80257.1"/>
    </source>
</evidence>